<dbReference type="Proteomes" id="UP000536835">
    <property type="component" value="Unassembled WGS sequence"/>
</dbReference>
<proteinExistence type="predicted"/>
<comment type="caution">
    <text evidence="6">The sequence shown here is derived from an EMBL/GenBank/DDBJ whole genome shotgun (WGS) entry which is preliminary data.</text>
</comment>
<dbReference type="GO" id="GO:0016020">
    <property type="term" value="C:membrane"/>
    <property type="evidence" value="ECO:0007669"/>
    <property type="project" value="UniProtKB-SubCell"/>
</dbReference>
<protein>
    <submittedName>
        <fullName evidence="6">CvpA family protein</fullName>
    </submittedName>
</protein>
<name>A0A7Y3W596_9PROT</name>
<keyword evidence="7" id="KW-1185">Reference proteome</keyword>
<dbReference type="AlphaFoldDB" id="A0A7Y3W596"/>
<sequence>MTRFDLLVLLFLAVSAGIGWFRGGIREAVTLAAIGAGFVAINLFAGPVTDAVPGVLRKLIAIAGLFLAGDLLVSIFGAVLVRKYFGRDPTRNDKIAGGLFGLVRGWVLAAFVLFTVQVYHEGTELPPMIAKSLFAPALDGTAQSLIRKGDVSFTELSKPDFWTISPISEFSGT</sequence>
<keyword evidence="3 5" id="KW-1133">Transmembrane helix</keyword>
<dbReference type="RefSeq" id="WP_173197920.1">
    <property type="nucleotide sequence ID" value="NZ_JABFCX010000002.1"/>
</dbReference>
<evidence type="ECO:0000256" key="5">
    <source>
        <dbReference type="SAM" id="Phobius"/>
    </source>
</evidence>
<evidence type="ECO:0000313" key="7">
    <source>
        <dbReference type="Proteomes" id="UP000536835"/>
    </source>
</evidence>
<evidence type="ECO:0000256" key="3">
    <source>
        <dbReference type="ARBA" id="ARBA00022989"/>
    </source>
</evidence>
<dbReference type="InterPro" id="IPR003825">
    <property type="entry name" value="Colicin-V_CvpA"/>
</dbReference>
<dbReference type="PANTHER" id="PTHR36926:SF1">
    <property type="entry name" value="COLICIN V PRODUCTION PROTEIN"/>
    <property type="match status" value="1"/>
</dbReference>
<keyword evidence="4 5" id="KW-0472">Membrane</keyword>
<evidence type="ECO:0000313" key="6">
    <source>
        <dbReference type="EMBL" id="NNU16026.1"/>
    </source>
</evidence>
<comment type="subcellular location">
    <subcellularLocation>
        <location evidence="1">Membrane</location>
        <topology evidence="1">Multi-pass membrane protein</topology>
    </subcellularLocation>
</comment>
<dbReference type="InterPro" id="IPR052719">
    <property type="entry name" value="CvpA-like"/>
</dbReference>
<evidence type="ECO:0000256" key="1">
    <source>
        <dbReference type="ARBA" id="ARBA00004141"/>
    </source>
</evidence>
<dbReference type="EMBL" id="JABFCX010000002">
    <property type="protein sequence ID" value="NNU16026.1"/>
    <property type="molecule type" value="Genomic_DNA"/>
</dbReference>
<dbReference type="PANTHER" id="PTHR36926">
    <property type="entry name" value="COLICIN V PRODUCTION PROTEIN"/>
    <property type="match status" value="1"/>
</dbReference>
<reference evidence="6 7" key="1">
    <citation type="submission" date="2020-05" db="EMBL/GenBank/DDBJ databases">
        <title>Parvularcula mediterraneae sp. nov., isolated from polypropylene straw from shallow seawater of the seashore of Laganas in Zakynthos island, Greece.</title>
        <authorList>
            <person name="Szabo I."/>
            <person name="Al-Omari J."/>
            <person name="Rado J."/>
            <person name="Szerdahelyi G.S."/>
        </authorList>
    </citation>
    <scope>NUCLEOTIDE SEQUENCE [LARGE SCALE GENOMIC DNA]</scope>
    <source>
        <strain evidence="6 7">ZS-1/3</strain>
    </source>
</reference>
<evidence type="ECO:0000256" key="2">
    <source>
        <dbReference type="ARBA" id="ARBA00022692"/>
    </source>
</evidence>
<feature type="transmembrane region" description="Helical" evidence="5">
    <location>
        <begin position="59"/>
        <end position="81"/>
    </location>
</feature>
<dbReference type="Pfam" id="PF02674">
    <property type="entry name" value="Colicin_V"/>
    <property type="match status" value="1"/>
</dbReference>
<evidence type="ECO:0000256" key="4">
    <source>
        <dbReference type="ARBA" id="ARBA00023136"/>
    </source>
</evidence>
<dbReference type="GO" id="GO:0009403">
    <property type="term" value="P:toxin biosynthetic process"/>
    <property type="evidence" value="ECO:0007669"/>
    <property type="project" value="InterPro"/>
</dbReference>
<keyword evidence="2 5" id="KW-0812">Transmembrane</keyword>
<feature type="transmembrane region" description="Helical" evidence="5">
    <location>
        <begin position="102"/>
        <end position="120"/>
    </location>
</feature>
<organism evidence="6 7">
    <name type="scientific">Parvularcula mediterranea</name>
    <dbReference type="NCBI Taxonomy" id="2732508"/>
    <lineage>
        <taxon>Bacteria</taxon>
        <taxon>Pseudomonadati</taxon>
        <taxon>Pseudomonadota</taxon>
        <taxon>Alphaproteobacteria</taxon>
        <taxon>Parvularculales</taxon>
        <taxon>Parvularculaceae</taxon>
        <taxon>Parvularcula</taxon>
    </lineage>
</organism>
<feature type="transmembrane region" description="Helical" evidence="5">
    <location>
        <begin position="28"/>
        <end position="47"/>
    </location>
</feature>
<gene>
    <name evidence="6" type="ORF">HK107_06790</name>
</gene>
<feature type="transmembrane region" description="Helical" evidence="5">
    <location>
        <begin position="6"/>
        <end position="21"/>
    </location>
</feature>
<accession>A0A7Y3W596</accession>